<dbReference type="Pfam" id="PF13926">
    <property type="entry name" value="DUF4211"/>
    <property type="match status" value="1"/>
</dbReference>
<feature type="domain" description="DUF4211" evidence="2">
    <location>
        <begin position="265"/>
        <end position="405"/>
    </location>
</feature>
<feature type="compositionally biased region" description="Basic and acidic residues" evidence="1">
    <location>
        <begin position="45"/>
        <end position="59"/>
    </location>
</feature>
<protein>
    <recommendedName>
        <fullName evidence="2">DUF4211 domain-containing protein</fullName>
    </recommendedName>
</protein>
<organism evidence="3 4">
    <name type="scientific">Thyridium curvatum</name>
    <dbReference type="NCBI Taxonomy" id="1093900"/>
    <lineage>
        <taxon>Eukaryota</taxon>
        <taxon>Fungi</taxon>
        <taxon>Dikarya</taxon>
        <taxon>Ascomycota</taxon>
        <taxon>Pezizomycotina</taxon>
        <taxon>Sordariomycetes</taxon>
        <taxon>Sordariomycetidae</taxon>
        <taxon>Thyridiales</taxon>
        <taxon>Thyridiaceae</taxon>
        <taxon>Thyridium</taxon>
    </lineage>
</organism>
<feature type="compositionally biased region" description="Polar residues" evidence="1">
    <location>
        <begin position="133"/>
        <end position="152"/>
    </location>
</feature>
<feature type="compositionally biased region" description="Acidic residues" evidence="1">
    <location>
        <begin position="407"/>
        <end position="420"/>
    </location>
</feature>
<dbReference type="PANTHER" id="PTHR14689">
    <property type="entry name" value="PHORBOL-ESTER_DAG-TYPE DOMAIN-CONTAINING PROTEIN"/>
    <property type="match status" value="1"/>
</dbReference>
<dbReference type="Proteomes" id="UP000319257">
    <property type="component" value="Unassembled WGS sequence"/>
</dbReference>
<feature type="region of interest" description="Disordered" evidence="1">
    <location>
        <begin position="407"/>
        <end position="434"/>
    </location>
</feature>
<proteinExistence type="predicted"/>
<feature type="compositionally biased region" description="Acidic residues" evidence="1">
    <location>
        <begin position="13"/>
        <end position="31"/>
    </location>
</feature>
<accession>A0A507AS08</accession>
<dbReference type="AlphaFoldDB" id="A0A507AS08"/>
<feature type="compositionally biased region" description="Basic residues" evidence="1">
    <location>
        <begin position="229"/>
        <end position="241"/>
    </location>
</feature>
<gene>
    <name evidence="3" type="ORF">E0L32_009374</name>
</gene>
<dbReference type="STRING" id="1093900.A0A507AS08"/>
<keyword evidence="4" id="KW-1185">Reference proteome</keyword>
<reference evidence="3 4" key="1">
    <citation type="submission" date="2019-06" db="EMBL/GenBank/DDBJ databases">
        <title>Draft genome sequence of the filamentous fungus Phialemoniopsis curvata isolated from diesel fuel.</title>
        <authorList>
            <person name="Varaljay V.A."/>
            <person name="Lyon W.J."/>
            <person name="Crouch A.L."/>
            <person name="Drake C.E."/>
            <person name="Hollomon J.M."/>
            <person name="Nadeau L.J."/>
            <person name="Nunn H.S."/>
            <person name="Stevenson B.S."/>
            <person name="Bojanowski C.L."/>
            <person name="Crookes-Goodson W.J."/>
        </authorList>
    </citation>
    <scope>NUCLEOTIDE SEQUENCE [LARGE SCALE GENOMIC DNA]</scope>
    <source>
        <strain evidence="3 4">D216</strain>
    </source>
</reference>
<feature type="compositionally biased region" description="Basic and acidic residues" evidence="1">
    <location>
        <begin position="242"/>
        <end position="258"/>
    </location>
</feature>
<dbReference type="OrthoDB" id="21499at2759"/>
<dbReference type="InterPro" id="IPR025451">
    <property type="entry name" value="DUF4211"/>
</dbReference>
<evidence type="ECO:0000313" key="4">
    <source>
        <dbReference type="Proteomes" id="UP000319257"/>
    </source>
</evidence>
<dbReference type="GeneID" id="41976821"/>
<sequence>MSKRGGPIVLTDDSSDDAEEVDQIREDEDAEPVQLPSRSQRAKRPRSEDGSASEPDAKRQQMIVLDDESEEDDDMPLATPASARARGRKPAVLPDDDDSDEDIVSPTKRRRRLVAAKSASPSPDLPDVAEVGSSKQGVQLQTPKKTQSSPTKRGSRSARTGHRTFKDKQKEVLRRRRQGENITIEELTESSSDEEDQKGEYDTDSDFAALDEFDDEEEEVEGQPSSPLKQHKNRKDKAKKTKSAEKEKPSKGKEHGEYNDEDLEDFVVEDDEGPLGVPADLLRQEIPLEFTSHAHKPLKAHFKDAVEWLVHRRLNPAFDKDDGLYKIAWRKLDDEVRGLAQSKFMSAGWKPEFYKALRARPYLESYELDRNDPDRGEACHACGRSKHPATFKISMIGSAYYKDSLEEVESDSDSEDGSEEEGSRASRDEDGNTLQPQHKEWFVGVVCNSNAETAHSLIHWKHALMDWVGENLERQGLMTAAKLKEREKMKGKKRRRLANETVDQWEASGVIKALWGDFKKNLEEARTKSTTVVGRRGRR</sequence>
<feature type="compositionally biased region" description="Acidic residues" evidence="1">
    <location>
        <begin position="94"/>
        <end position="103"/>
    </location>
</feature>
<feature type="compositionally biased region" description="Acidic residues" evidence="1">
    <location>
        <begin position="186"/>
        <end position="221"/>
    </location>
</feature>
<feature type="compositionally biased region" description="Acidic residues" evidence="1">
    <location>
        <begin position="65"/>
        <end position="75"/>
    </location>
</feature>
<evidence type="ECO:0000256" key="1">
    <source>
        <dbReference type="SAM" id="MobiDB-lite"/>
    </source>
</evidence>
<dbReference type="PANTHER" id="PTHR14689:SF0">
    <property type="entry name" value="COILED-COIL DOMAIN-CONTAINING PROTEIN 82"/>
    <property type="match status" value="1"/>
</dbReference>
<dbReference type="RefSeq" id="XP_030991197.1">
    <property type="nucleotide sequence ID" value="XM_031144331.1"/>
</dbReference>
<feature type="region of interest" description="Disordered" evidence="1">
    <location>
        <begin position="1"/>
        <end position="265"/>
    </location>
</feature>
<name>A0A507AS08_9PEZI</name>
<feature type="compositionally biased region" description="Basic and acidic residues" evidence="1">
    <location>
        <begin position="421"/>
        <end position="430"/>
    </location>
</feature>
<dbReference type="InParanoid" id="A0A507AS08"/>
<dbReference type="GO" id="GO:0005634">
    <property type="term" value="C:nucleus"/>
    <property type="evidence" value="ECO:0007669"/>
    <property type="project" value="TreeGrafter"/>
</dbReference>
<dbReference type="EMBL" id="SKBQ01000067">
    <property type="protein sequence ID" value="TPX09486.1"/>
    <property type="molecule type" value="Genomic_DNA"/>
</dbReference>
<feature type="compositionally biased region" description="Basic residues" evidence="1">
    <location>
        <begin position="153"/>
        <end position="163"/>
    </location>
</feature>
<evidence type="ECO:0000313" key="3">
    <source>
        <dbReference type="EMBL" id="TPX09486.1"/>
    </source>
</evidence>
<comment type="caution">
    <text evidence="3">The sequence shown here is derived from an EMBL/GenBank/DDBJ whole genome shotgun (WGS) entry which is preliminary data.</text>
</comment>
<evidence type="ECO:0000259" key="2">
    <source>
        <dbReference type="Pfam" id="PF13926"/>
    </source>
</evidence>